<dbReference type="InterPro" id="IPR023393">
    <property type="entry name" value="START-like_dom_sf"/>
</dbReference>
<dbReference type="EMBL" id="LS483468">
    <property type="protein sequence ID" value="SQI28852.1"/>
    <property type="molecule type" value="Genomic_DNA"/>
</dbReference>
<name>A0A2X4U3H9_9NOCA</name>
<dbReference type="Pfam" id="PF08327">
    <property type="entry name" value="AHSA1"/>
    <property type="match status" value="1"/>
</dbReference>
<dbReference type="AlphaFoldDB" id="A0A2X4U3H9"/>
<proteinExistence type="inferred from homology"/>
<dbReference type="SUPFAM" id="SSF55961">
    <property type="entry name" value="Bet v1-like"/>
    <property type="match status" value="1"/>
</dbReference>
<evidence type="ECO:0000313" key="3">
    <source>
        <dbReference type="EMBL" id="SQI28852.1"/>
    </source>
</evidence>
<organism evidence="3 4">
    <name type="scientific">Rhodococcus coprophilus</name>
    <dbReference type="NCBI Taxonomy" id="38310"/>
    <lineage>
        <taxon>Bacteria</taxon>
        <taxon>Bacillati</taxon>
        <taxon>Actinomycetota</taxon>
        <taxon>Actinomycetes</taxon>
        <taxon>Mycobacteriales</taxon>
        <taxon>Nocardiaceae</taxon>
        <taxon>Rhodococcus</taxon>
    </lineage>
</organism>
<comment type="similarity">
    <text evidence="1">Belongs to the AHA1 family.</text>
</comment>
<feature type="domain" description="Activator of Hsp90 ATPase homologue 1/2-like C-terminal" evidence="2">
    <location>
        <begin position="34"/>
        <end position="143"/>
    </location>
</feature>
<dbReference type="Gene3D" id="3.30.530.20">
    <property type="match status" value="1"/>
</dbReference>
<sequence length="162" mass="18201">MSTPDTVMGEVRPESDCPQDTSLVRLVYRRSFALPAGEIWEAFTDPRQLSRWYGTFTGDPATGHVRLTMTDEHDSATVDVRILRCTPPAGFSLDVDGWLLTVDLRTVGRVTTLDFTHSHVPRSEAGEIGPGWQYYLDRLDAALSGGPLPRWIDYLSLVDEYR</sequence>
<evidence type="ECO:0000313" key="4">
    <source>
        <dbReference type="Proteomes" id="UP000249091"/>
    </source>
</evidence>
<gene>
    <name evidence="3" type="ORF">NCTC10994_00605</name>
</gene>
<accession>A0A2X4U3H9</accession>
<keyword evidence="4" id="KW-1185">Reference proteome</keyword>
<evidence type="ECO:0000256" key="1">
    <source>
        <dbReference type="ARBA" id="ARBA00006817"/>
    </source>
</evidence>
<reference evidence="3 4" key="1">
    <citation type="submission" date="2018-06" db="EMBL/GenBank/DDBJ databases">
        <authorList>
            <consortium name="Pathogen Informatics"/>
            <person name="Doyle S."/>
        </authorList>
    </citation>
    <scope>NUCLEOTIDE SEQUENCE [LARGE SCALE GENOMIC DNA]</scope>
    <source>
        <strain evidence="3 4">NCTC10994</strain>
    </source>
</reference>
<protein>
    <submittedName>
        <fullName evidence="3">Activator of Hsp90 ATPase homolog 1-like protein</fullName>
    </submittedName>
</protein>
<dbReference type="STRING" id="1219011.GCA_001895045_00325"/>
<dbReference type="Proteomes" id="UP000249091">
    <property type="component" value="Chromosome 1"/>
</dbReference>
<dbReference type="KEGG" id="rcr:NCTC10994_00605"/>
<dbReference type="InterPro" id="IPR013538">
    <property type="entry name" value="ASHA1/2-like_C"/>
</dbReference>
<evidence type="ECO:0000259" key="2">
    <source>
        <dbReference type="Pfam" id="PF08327"/>
    </source>
</evidence>
<dbReference type="RefSeq" id="WP_072698317.1">
    <property type="nucleotide sequence ID" value="NZ_JAFBBL010000001.1"/>
</dbReference>